<dbReference type="CDD" id="cd07067">
    <property type="entry name" value="HP_PGM_like"/>
    <property type="match status" value="1"/>
</dbReference>
<dbReference type="FunFam" id="3.40.50.1240:FF:000057">
    <property type="entry name" value="6-phosphofructo-2-kinase/fructose-2, 6-biphosphatase, putative"/>
    <property type="match status" value="1"/>
</dbReference>
<comment type="caution">
    <text evidence="5">The sequence shown here is derived from an EMBL/GenBank/DDBJ whole genome shotgun (WGS) entry which is preliminary data.</text>
</comment>
<feature type="compositionally biased region" description="Low complexity" evidence="3">
    <location>
        <begin position="17"/>
        <end position="36"/>
    </location>
</feature>
<dbReference type="FunFam" id="3.40.50.300:FF:000644">
    <property type="entry name" value="GpmB, Fructose-2,6-bisphosphatase"/>
    <property type="match status" value="1"/>
</dbReference>
<feature type="domain" description="6-phosphofructo-2-kinase" evidence="4">
    <location>
        <begin position="99"/>
        <end position="319"/>
    </location>
</feature>
<accession>A0A976FG26</accession>
<protein>
    <recommendedName>
        <fullName evidence="4">6-phosphofructo-2-kinase domain-containing protein</fullName>
    </recommendedName>
</protein>
<dbReference type="Gene3D" id="3.40.50.300">
    <property type="entry name" value="P-loop containing nucleotide triphosphate hydrolases"/>
    <property type="match status" value="1"/>
</dbReference>
<sequence length="563" mass="63181">MASVECLSSPSSIPPNVTSSPVITTTSTPASSSSIVGPHQALSTLEAMPRSLEPTTPGGPESMDYKTVTFTVPPRPMERRGSRELNRPLFSERQRFTPTADKLVLVMVGLPARGKSFIAKKLCKYFCWKGLQCQVFNVGQLRRATSCQSKQDHSFFDPKNTKAKEERERLALKTLIHVQQWLQGENGSKGGDVAVFDATNTTKARRKVLTDTFRSFAQLHQISVHVVFIESICTSDAVIHANVKQKVASSPDYQHVPVDEAFADLKQRLKNYEAAYEALEDDEAGSYIKLFDMQSKVHAKGIYGHVAKSILPYMMSFHIAHRPIWLVRAGHCTEVRRDFQAIIKNPCVAPRSAHLSPLGVAFAYRLCEFVKQRTSKWMENEGMTSEDDPTECLVMTSTLPRAVQTANFLPYGKRLQMATLNPLDKGECYGLTMDQMKDQMPDAFAAYESDPWRTRFPGGESYQDLMLRLEPVLIDIEQHTGPVLVVSHISTLQVLYSYFLGAPIERCPDLEIPFHSVLELVPNQDDWTKTWTKWWYRGGRNGGTVVDVVDEIRPSFSNSPLGP</sequence>
<dbReference type="GO" id="GO:0003873">
    <property type="term" value="F:6-phosphofructo-2-kinase activity"/>
    <property type="evidence" value="ECO:0007669"/>
    <property type="project" value="InterPro"/>
</dbReference>
<dbReference type="InterPro" id="IPR029033">
    <property type="entry name" value="His_PPase_superfam"/>
</dbReference>
<dbReference type="Proteomes" id="UP000294530">
    <property type="component" value="Unassembled WGS sequence"/>
</dbReference>
<feature type="region of interest" description="Disordered" evidence="3">
    <location>
        <begin position="1"/>
        <end position="83"/>
    </location>
</feature>
<dbReference type="RefSeq" id="XP_067815585.1">
    <property type="nucleotide sequence ID" value="XM_067963307.1"/>
</dbReference>
<dbReference type="InterPro" id="IPR027417">
    <property type="entry name" value="P-loop_NTPase"/>
</dbReference>
<dbReference type="InterPro" id="IPR003094">
    <property type="entry name" value="6Pfruct_kin"/>
</dbReference>
<name>A0A976FG26_BRELC</name>
<keyword evidence="2" id="KW-0067">ATP-binding</keyword>
<dbReference type="Pfam" id="PF00300">
    <property type="entry name" value="His_Phos_1"/>
    <property type="match status" value="1"/>
</dbReference>
<gene>
    <name evidence="5" type="ORF">CCR75_005225</name>
</gene>
<dbReference type="GO" id="GO:0006003">
    <property type="term" value="P:fructose 2,6-bisphosphate metabolic process"/>
    <property type="evidence" value="ECO:0007669"/>
    <property type="project" value="InterPro"/>
</dbReference>
<dbReference type="SUPFAM" id="SSF52540">
    <property type="entry name" value="P-loop containing nucleoside triphosphate hydrolases"/>
    <property type="match status" value="1"/>
</dbReference>
<evidence type="ECO:0000256" key="2">
    <source>
        <dbReference type="ARBA" id="ARBA00022840"/>
    </source>
</evidence>
<proteinExistence type="predicted"/>
<dbReference type="AlphaFoldDB" id="A0A976FG26"/>
<dbReference type="PANTHER" id="PTHR10606">
    <property type="entry name" value="6-PHOSPHOFRUCTO-2-KINASE/FRUCTOSE-2,6-BISPHOSPHATASE"/>
    <property type="match status" value="1"/>
</dbReference>
<dbReference type="OrthoDB" id="267323at2759"/>
<dbReference type="GO" id="GO:0004331">
    <property type="term" value="F:fructose-2,6-bisphosphate 2-phosphatase activity"/>
    <property type="evidence" value="ECO:0007669"/>
    <property type="project" value="TreeGrafter"/>
</dbReference>
<organism evidence="5 6">
    <name type="scientific">Bremia lactucae</name>
    <name type="common">Lettuce downy mildew</name>
    <dbReference type="NCBI Taxonomy" id="4779"/>
    <lineage>
        <taxon>Eukaryota</taxon>
        <taxon>Sar</taxon>
        <taxon>Stramenopiles</taxon>
        <taxon>Oomycota</taxon>
        <taxon>Peronosporomycetes</taxon>
        <taxon>Peronosporales</taxon>
        <taxon>Peronosporaceae</taxon>
        <taxon>Bremia</taxon>
    </lineage>
</organism>
<dbReference type="SUPFAM" id="SSF53254">
    <property type="entry name" value="Phosphoglycerate mutase-like"/>
    <property type="match status" value="1"/>
</dbReference>
<dbReference type="GO" id="GO:0006000">
    <property type="term" value="P:fructose metabolic process"/>
    <property type="evidence" value="ECO:0007669"/>
    <property type="project" value="InterPro"/>
</dbReference>
<dbReference type="PANTHER" id="PTHR10606:SF49">
    <property type="entry name" value="6-PHOSPHOFRUCTO-2-KINASE DOMAIN-CONTAINING PROTEIN"/>
    <property type="match status" value="1"/>
</dbReference>
<dbReference type="Gene3D" id="3.40.50.1240">
    <property type="entry name" value="Phosphoglycerate mutase-like"/>
    <property type="match status" value="1"/>
</dbReference>
<keyword evidence="1" id="KW-0547">Nucleotide-binding</keyword>
<feature type="compositionally biased region" description="Polar residues" evidence="3">
    <location>
        <begin position="1"/>
        <end position="16"/>
    </location>
</feature>
<dbReference type="InterPro" id="IPR013079">
    <property type="entry name" value="6Phosfructo_kin"/>
</dbReference>
<keyword evidence="6" id="KW-1185">Reference proteome</keyword>
<evidence type="ECO:0000256" key="3">
    <source>
        <dbReference type="SAM" id="MobiDB-lite"/>
    </source>
</evidence>
<evidence type="ECO:0000313" key="6">
    <source>
        <dbReference type="Proteomes" id="UP000294530"/>
    </source>
</evidence>
<dbReference type="EMBL" id="SHOA02000018">
    <property type="protein sequence ID" value="TDH66086.1"/>
    <property type="molecule type" value="Genomic_DNA"/>
</dbReference>
<dbReference type="GO" id="GO:0005524">
    <property type="term" value="F:ATP binding"/>
    <property type="evidence" value="ECO:0007669"/>
    <property type="project" value="UniProtKB-KW"/>
</dbReference>
<dbReference type="PRINTS" id="PR00991">
    <property type="entry name" value="6PFRUCTKNASE"/>
</dbReference>
<dbReference type="GO" id="GO:0005829">
    <property type="term" value="C:cytosol"/>
    <property type="evidence" value="ECO:0007669"/>
    <property type="project" value="TreeGrafter"/>
</dbReference>
<dbReference type="Pfam" id="PF01591">
    <property type="entry name" value="6PF2K"/>
    <property type="match status" value="1"/>
</dbReference>
<dbReference type="KEGG" id="blac:94348978"/>
<dbReference type="GeneID" id="94348978"/>
<dbReference type="InterPro" id="IPR013078">
    <property type="entry name" value="His_Pase_superF_clade-1"/>
</dbReference>
<reference evidence="5 6" key="1">
    <citation type="journal article" date="2021" name="Genome Biol.">
        <title>AFLAP: assembly-free linkage analysis pipeline using k-mers from genome sequencing data.</title>
        <authorList>
            <person name="Fletcher K."/>
            <person name="Zhang L."/>
            <person name="Gil J."/>
            <person name="Han R."/>
            <person name="Cavanaugh K."/>
            <person name="Michelmore R."/>
        </authorList>
    </citation>
    <scope>NUCLEOTIDE SEQUENCE [LARGE SCALE GENOMIC DNA]</scope>
    <source>
        <strain evidence="5 6">SF5</strain>
    </source>
</reference>
<evidence type="ECO:0000256" key="1">
    <source>
        <dbReference type="ARBA" id="ARBA00022741"/>
    </source>
</evidence>
<evidence type="ECO:0000313" key="5">
    <source>
        <dbReference type="EMBL" id="TDH66086.1"/>
    </source>
</evidence>
<evidence type="ECO:0000259" key="4">
    <source>
        <dbReference type="Pfam" id="PF01591"/>
    </source>
</evidence>